<evidence type="ECO:0000313" key="2">
    <source>
        <dbReference type="Proteomes" id="UP000184280"/>
    </source>
</evidence>
<protein>
    <submittedName>
        <fullName evidence="1">Uncharacterized protein</fullName>
    </submittedName>
</protein>
<dbReference type="AlphaFoldDB" id="A0A1M7JTG6"/>
<organism evidence="1 2">
    <name type="scientific">Xylanibacter ruminicola</name>
    <name type="common">Prevotella ruminicola</name>
    <dbReference type="NCBI Taxonomy" id="839"/>
    <lineage>
        <taxon>Bacteria</taxon>
        <taxon>Pseudomonadati</taxon>
        <taxon>Bacteroidota</taxon>
        <taxon>Bacteroidia</taxon>
        <taxon>Bacteroidales</taxon>
        <taxon>Prevotellaceae</taxon>
        <taxon>Xylanibacter</taxon>
    </lineage>
</organism>
<name>A0A1M7JTG6_XYLRU</name>
<evidence type="ECO:0000313" key="1">
    <source>
        <dbReference type="EMBL" id="SHM56284.1"/>
    </source>
</evidence>
<dbReference type="EMBL" id="FRCJ01000004">
    <property type="protein sequence ID" value="SHM56284.1"/>
    <property type="molecule type" value="Genomic_DNA"/>
</dbReference>
<sequence length="37" mass="4404">MRIMTRHRQFEFLAGEYLKNEGFETEVTPGVADNFLR</sequence>
<reference evidence="1 2" key="1">
    <citation type="submission" date="2016-11" db="EMBL/GenBank/DDBJ databases">
        <authorList>
            <person name="Jaros S."/>
            <person name="Januszkiewicz K."/>
            <person name="Wedrychowicz H."/>
        </authorList>
    </citation>
    <scope>NUCLEOTIDE SEQUENCE [LARGE SCALE GENOMIC DNA]</scope>
    <source>
        <strain evidence="1 2">BPI-34</strain>
    </source>
</reference>
<accession>A0A1M7JTG6</accession>
<dbReference type="Proteomes" id="UP000184280">
    <property type="component" value="Unassembled WGS sequence"/>
</dbReference>
<gene>
    <name evidence="1" type="ORF">SAMN04488494_2165</name>
</gene>
<proteinExistence type="predicted"/>